<name>A0A1V8W683_ENTHR</name>
<reference evidence="2 4" key="2">
    <citation type="submission" date="2019-05" db="EMBL/GenBank/DDBJ databases">
        <authorList>
            <consortium name="Pathogen Informatics"/>
        </authorList>
    </citation>
    <scope>NUCLEOTIDE SEQUENCE [LARGE SCALE GENOMIC DNA]</scope>
    <source>
        <strain evidence="2 4">NCTC12204</strain>
    </source>
</reference>
<protein>
    <submittedName>
        <fullName evidence="2">Phytoene synthase</fullName>
        <ecNumber evidence="2">2.5.1.96</ecNumber>
    </submittedName>
</protein>
<dbReference type="InterPro" id="IPR002060">
    <property type="entry name" value="Squ/phyt_synthse"/>
</dbReference>
<dbReference type="GO" id="GO:0051996">
    <property type="term" value="F:squalene synthase [NAD(P)H] activity"/>
    <property type="evidence" value="ECO:0007669"/>
    <property type="project" value="InterPro"/>
</dbReference>
<dbReference type="STRING" id="1354.A6P53_12405"/>
<dbReference type="Pfam" id="PF00494">
    <property type="entry name" value="SQS_PSY"/>
    <property type="match status" value="1"/>
</dbReference>
<sequence length="289" mass="33700">MITINNDPFQEYQKDFAYCESIIKKNSKSFYLAFSQLPKRKAQSVYAVYAFCRRADDLIDRDNNQAGLRQLERQLLDFNEGKVPNDPVWRALSVVFDNFPMVTAPFFDMLTGQRKDADFKQPETRKDLEEYCYYVAGSVGLMLLPLLTERPADIVVPAKKLGEAMQLTNILRDVGEDYQMGRIYLTKEDMTRFGVATTMLKEKQAQTQLVALWESLAKQAENLYEESFEMFPLITEDCRQALASAAFIYREQLNIVRKQHYSLFDNKNKVSHYRKVQLLKEVKSYLKSY</sequence>
<dbReference type="InterPro" id="IPR008949">
    <property type="entry name" value="Isoprenoid_synthase_dom_sf"/>
</dbReference>
<dbReference type="Gene3D" id="1.10.600.10">
    <property type="entry name" value="Farnesyl Diphosphate Synthase"/>
    <property type="match status" value="1"/>
</dbReference>
<dbReference type="Proteomes" id="UP000253498">
    <property type="component" value="Unassembled WGS sequence"/>
</dbReference>
<dbReference type="AlphaFoldDB" id="A0A1V8W683"/>
<comment type="caution">
    <text evidence="2">The sequence shown here is derived from an EMBL/GenBank/DDBJ whole genome shotgun (WGS) entry which is preliminary data.</text>
</comment>
<dbReference type="CDD" id="cd00683">
    <property type="entry name" value="Trans_IPPS_HH"/>
    <property type="match status" value="1"/>
</dbReference>
<proteinExistence type="predicted"/>
<dbReference type="SUPFAM" id="SSF48576">
    <property type="entry name" value="Terpenoid synthases"/>
    <property type="match status" value="1"/>
</dbReference>
<evidence type="ECO:0000313" key="2">
    <source>
        <dbReference type="EMBL" id="VTQ70582.1"/>
    </source>
</evidence>
<keyword evidence="2" id="KW-0808">Transferase</keyword>
<dbReference type="SFLD" id="SFLDG01018">
    <property type="entry name" value="Squalene/Phytoene_Synthase_Lik"/>
    <property type="match status" value="1"/>
</dbReference>
<dbReference type="Proteomes" id="UP000352698">
    <property type="component" value="Unassembled WGS sequence"/>
</dbReference>
<dbReference type="SFLD" id="SFLDG01212">
    <property type="entry name" value="Phytoene_synthase_like"/>
    <property type="match status" value="1"/>
</dbReference>
<dbReference type="SFLD" id="SFLDS00005">
    <property type="entry name" value="Isoprenoid_Synthase_Type_I"/>
    <property type="match status" value="1"/>
</dbReference>
<dbReference type="EC" id="2.5.1.96" evidence="2"/>
<gene>
    <name evidence="2" type="primary">crtM</name>
    <name evidence="1" type="ORF">EB03_02692</name>
    <name evidence="2" type="ORF">NCTC12204_02639</name>
</gene>
<evidence type="ECO:0000313" key="4">
    <source>
        <dbReference type="Proteomes" id="UP000352698"/>
    </source>
</evidence>
<evidence type="ECO:0000313" key="3">
    <source>
        <dbReference type="Proteomes" id="UP000253498"/>
    </source>
</evidence>
<dbReference type="PANTHER" id="PTHR31480">
    <property type="entry name" value="BIFUNCTIONAL LYCOPENE CYCLASE/PHYTOENE SYNTHASE"/>
    <property type="match status" value="1"/>
</dbReference>
<dbReference type="InterPro" id="IPR044843">
    <property type="entry name" value="Trans_IPPS_bact-type"/>
</dbReference>
<dbReference type="GO" id="GO:0004311">
    <property type="term" value="F:geranylgeranyl diphosphate synthase activity"/>
    <property type="evidence" value="ECO:0007669"/>
    <property type="project" value="InterPro"/>
</dbReference>
<evidence type="ECO:0000313" key="1">
    <source>
        <dbReference type="EMBL" id="RBT66381.1"/>
    </source>
</evidence>
<organism evidence="2 4">
    <name type="scientific">Enterococcus hirae</name>
    <dbReference type="NCBI Taxonomy" id="1354"/>
    <lineage>
        <taxon>Bacteria</taxon>
        <taxon>Bacillati</taxon>
        <taxon>Bacillota</taxon>
        <taxon>Bacilli</taxon>
        <taxon>Lactobacillales</taxon>
        <taxon>Enterococcaceae</taxon>
        <taxon>Enterococcus</taxon>
    </lineage>
</organism>
<dbReference type="GO" id="GO:0016114">
    <property type="term" value="P:terpenoid biosynthetic process"/>
    <property type="evidence" value="ECO:0007669"/>
    <property type="project" value="UniProtKB-ARBA"/>
</dbReference>
<dbReference type="SMR" id="A0A1V8W683"/>
<dbReference type="EMBL" id="LESJ01000009">
    <property type="protein sequence ID" value="RBT66381.1"/>
    <property type="molecule type" value="Genomic_DNA"/>
</dbReference>
<dbReference type="EMBL" id="CABEEP010000001">
    <property type="protein sequence ID" value="VTQ70582.1"/>
    <property type="molecule type" value="Genomic_DNA"/>
</dbReference>
<accession>A0A1V8W683</accession>
<dbReference type="InterPro" id="IPR033904">
    <property type="entry name" value="Trans_IPPS_HH"/>
</dbReference>
<dbReference type="RefSeq" id="WP_010737250.1">
    <property type="nucleotide sequence ID" value="NZ_AP027299.1"/>
</dbReference>
<reference evidence="1 3" key="1">
    <citation type="submission" date="2015-06" db="EMBL/GenBank/DDBJ databases">
        <title>The Genome Sequence of Enterococcus hirae 88EA1.</title>
        <authorList>
            <consortium name="The Broad Institute Genomics Platform"/>
            <consortium name="The Broad Institute Genome Sequencing Center for Infectious Disease"/>
            <person name="Earl A.M."/>
            <person name="Van Tyne D."/>
            <person name="Lebreton F."/>
            <person name="Saavedra J.T."/>
            <person name="Gilmore M.S."/>
            <person name="Manson McGuire A."/>
            <person name="Clock S."/>
            <person name="Crupain M."/>
            <person name="Rangan U."/>
            <person name="Young S."/>
            <person name="Abouelleil A."/>
            <person name="Cao P."/>
            <person name="Chapman S.B."/>
            <person name="Griggs A."/>
            <person name="Priest M."/>
            <person name="Shea T."/>
            <person name="Wortman J."/>
            <person name="Nusbaum C."/>
            <person name="Birren B."/>
        </authorList>
    </citation>
    <scope>NUCLEOTIDE SEQUENCE [LARGE SCALE GENOMIC DNA]</scope>
    <source>
        <strain evidence="1 3">88EA1</strain>
    </source>
</reference>